<keyword evidence="3" id="KW-1185">Reference proteome</keyword>
<dbReference type="OrthoDB" id="10529456at2759"/>
<reference evidence="2" key="1">
    <citation type="journal article" date="2020" name="Stud. Mycol.">
        <title>101 Dothideomycetes genomes: a test case for predicting lifestyles and emergence of pathogens.</title>
        <authorList>
            <person name="Haridas S."/>
            <person name="Albert R."/>
            <person name="Binder M."/>
            <person name="Bloem J."/>
            <person name="Labutti K."/>
            <person name="Salamov A."/>
            <person name="Andreopoulos B."/>
            <person name="Baker S."/>
            <person name="Barry K."/>
            <person name="Bills G."/>
            <person name="Bluhm B."/>
            <person name="Cannon C."/>
            <person name="Castanera R."/>
            <person name="Culley D."/>
            <person name="Daum C."/>
            <person name="Ezra D."/>
            <person name="Gonzalez J."/>
            <person name="Henrissat B."/>
            <person name="Kuo A."/>
            <person name="Liang C."/>
            <person name="Lipzen A."/>
            <person name="Lutzoni F."/>
            <person name="Magnuson J."/>
            <person name="Mondo S."/>
            <person name="Nolan M."/>
            <person name="Ohm R."/>
            <person name="Pangilinan J."/>
            <person name="Park H.-J."/>
            <person name="Ramirez L."/>
            <person name="Alfaro M."/>
            <person name="Sun H."/>
            <person name="Tritt A."/>
            <person name="Yoshinaga Y."/>
            <person name="Zwiers L.-H."/>
            <person name="Turgeon B."/>
            <person name="Goodwin S."/>
            <person name="Spatafora J."/>
            <person name="Crous P."/>
            <person name="Grigoriev I."/>
        </authorList>
    </citation>
    <scope>NUCLEOTIDE SEQUENCE</scope>
    <source>
        <strain evidence="2">CBS 690.94</strain>
    </source>
</reference>
<dbReference type="Proteomes" id="UP000799764">
    <property type="component" value="Unassembled WGS sequence"/>
</dbReference>
<name>A0A9P4PE22_9PLEO</name>
<organism evidence="2 3">
    <name type="scientific">Karstenula rhodostoma CBS 690.94</name>
    <dbReference type="NCBI Taxonomy" id="1392251"/>
    <lineage>
        <taxon>Eukaryota</taxon>
        <taxon>Fungi</taxon>
        <taxon>Dikarya</taxon>
        <taxon>Ascomycota</taxon>
        <taxon>Pezizomycotina</taxon>
        <taxon>Dothideomycetes</taxon>
        <taxon>Pleosporomycetidae</taxon>
        <taxon>Pleosporales</taxon>
        <taxon>Massarineae</taxon>
        <taxon>Didymosphaeriaceae</taxon>
        <taxon>Karstenula</taxon>
    </lineage>
</organism>
<feature type="region of interest" description="Disordered" evidence="1">
    <location>
        <begin position="193"/>
        <end position="276"/>
    </location>
</feature>
<protein>
    <submittedName>
        <fullName evidence="2">Uncharacterized protein</fullName>
    </submittedName>
</protein>
<feature type="compositionally biased region" description="Low complexity" evidence="1">
    <location>
        <begin position="256"/>
        <end position="267"/>
    </location>
</feature>
<accession>A0A9P4PE22</accession>
<feature type="region of interest" description="Disordered" evidence="1">
    <location>
        <begin position="353"/>
        <end position="388"/>
    </location>
</feature>
<sequence length="388" mass="40054">MAPADAARNKEEVQKQGIDTTDDWSRAVKEEEGTVVTYLVTNLLSFKVSGRLVFVLCVPEAHLWTTNIVRDVTISGPVFIVGTDDIFLPSGWITVIGTPSNHNSQGASPGSSVPQISAPVLATAGEPVQTSISPIVTPSPVPNAVPQLGAEPTLSDPTGPCSINTAPPDQQQSSYEECQRTIAPGGICCIPGVPDPSDVPSKTTASTPASAPASPTSTPSSSSTSIPSSSSTVTSKSLTTPTTPPAPSTLPPTSTPPASSAPASEPSAPAPMPTAIVPPKHKTPILPVLIPCSLAAAGIVAFGIWCTVWRSRGPPHQPPPSVDMAPRVVNSQKVFEAGNFAGAEAFEKGIEEMGRKEKVSDEGSGRWKGGYRKYRESGTGSGLLGKRA</sequence>
<evidence type="ECO:0000313" key="2">
    <source>
        <dbReference type="EMBL" id="KAF2442232.1"/>
    </source>
</evidence>
<feature type="compositionally biased region" description="Low complexity" evidence="1">
    <location>
        <begin position="200"/>
        <end position="241"/>
    </location>
</feature>
<feature type="compositionally biased region" description="Basic and acidic residues" evidence="1">
    <location>
        <begin position="353"/>
        <end position="365"/>
    </location>
</feature>
<comment type="caution">
    <text evidence="2">The sequence shown here is derived from an EMBL/GenBank/DDBJ whole genome shotgun (WGS) entry which is preliminary data.</text>
</comment>
<feature type="region of interest" description="Disordered" evidence="1">
    <location>
        <begin position="131"/>
        <end position="177"/>
    </location>
</feature>
<evidence type="ECO:0000313" key="3">
    <source>
        <dbReference type="Proteomes" id="UP000799764"/>
    </source>
</evidence>
<feature type="compositionally biased region" description="Pro residues" evidence="1">
    <location>
        <begin position="242"/>
        <end position="255"/>
    </location>
</feature>
<feature type="compositionally biased region" description="Polar residues" evidence="1">
    <location>
        <begin position="161"/>
        <end position="176"/>
    </location>
</feature>
<gene>
    <name evidence="2" type="ORF">P171DRAFT_487482</name>
</gene>
<dbReference type="AlphaFoldDB" id="A0A9P4PE22"/>
<feature type="compositionally biased region" description="Gly residues" evidence="1">
    <location>
        <begin position="379"/>
        <end position="388"/>
    </location>
</feature>
<dbReference type="EMBL" id="MU001504">
    <property type="protein sequence ID" value="KAF2442232.1"/>
    <property type="molecule type" value="Genomic_DNA"/>
</dbReference>
<evidence type="ECO:0000256" key="1">
    <source>
        <dbReference type="SAM" id="MobiDB-lite"/>
    </source>
</evidence>
<dbReference type="PRINTS" id="PR01217">
    <property type="entry name" value="PRICHEXTENSN"/>
</dbReference>
<proteinExistence type="predicted"/>